<keyword evidence="3" id="KW-1185">Reference proteome</keyword>
<gene>
    <name evidence="2" type="ORF">AWC14_13445</name>
</gene>
<dbReference type="Gene3D" id="3.40.50.150">
    <property type="entry name" value="Vaccinia Virus protein VP39"/>
    <property type="match status" value="1"/>
</dbReference>
<dbReference type="CDD" id="cd02440">
    <property type="entry name" value="AdoMet_MTases"/>
    <property type="match status" value="1"/>
</dbReference>
<comment type="caution">
    <text evidence="2">The sequence shown here is derived from an EMBL/GenBank/DDBJ whole genome shotgun (WGS) entry which is preliminary data.</text>
</comment>
<protein>
    <submittedName>
        <fullName evidence="2">Methyltransferase</fullName>
    </submittedName>
</protein>
<dbReference type="GO" id="GO:0032259">
    <property type="term" value="P:methylation"/>
    <property type="evidence" value="ECO:0007669"/>
    <property type="project" value="UniProtKB-KW"/>
</dbReference>
<dbReference type="EMBL" id="LQPE01000163">
    <property type="protein sequence ID" value="ORV97961.1"/>
    <property type="molecule type" value="Genomic_DNA"/>
</dbReference>
<evidence type="ECO:0000313" key="2">
    <source>
        <dbReference type="EMBL" id="ORV97961.1"/>
    </source>
</evidence>
<dbReference type="RefSeq" id="WP_045385234.1">
    <property type="nucleotide sequence ID" value="NZ_BBKA01000164.1"/>
</dbReference>
<dbReference type="GO" id="GO:0008757">
    <property type="term" value="F:S-adenosylmethionine-dependent methyltransferase activity"/>
    <property type="evidence" value="ECO:0007669"/>
    <property type="project" value="InterPro"/>
</dbReference>
<dbReference type="InterPro" id="IPR029063">
    <property type="entry name" value="SAM-dependent_MTases_sf"/>
</dbReference>
<dbReference type="PANTHER" id="PTHR43591:SF99">
    <property type="entry name" value="OS06G0646000 PROTEIN"/>
    <property type="match status" value="1"/>
</dbReference>
<reference evidence="2 3" key="1">
    <citation type="submission" date="2016-01" db="EMBL/GenBank/DDBJ databases">
        <title>The new phylogeny of the genus Mycobacterium.</title>
        <authorList>
            <person name="Tarcisio F."/>
            <person name="Conor M."/>
            <person name="Antonella G."/>
            <person name="Elisabetta G."/>
            <person name="Giulia F.S."/>
            <person name="Sara T."/>
            <person name="Anna F."/>
            <person name="Clotilde B."/>
            <person name="Roberto B."/>
            <person name="Veronica D.S."/>
            <person name="Fabio R."/>
            <person name="Monica P."/>
            <person name="Olivier J."/>
            <person name="Enrico T."/>
            <person name="Nicola S."/>
        </authorList>
    </citation>
    <scope>NUCLEOTIDE SEQUENCE [LARGE SCALE GENOMIC DNA]</scope>
    <source>
        <strain evidence="2 3">DSM 45166</strain>
    </source>
</reference>
<dbReference type="Proteomes" id="UP000193487">
    <property type="component" value="Unassembled WGS sequence"/>
</dbReference>
<dbReference type="OrthoDB" id="3763870at2"/>
<dbReference type="AlphaFoldDB" id="A0A1X1XGE5"/>
<dbReference type="PANTHER" id="PTHR43591">
    <property type="entry name" value="METHYLTRANSFERASE"/>
    <property type="match status" value="1"/>
</dbReference>
<proteinExistence type="predicted"/>
<evidence type="ECO:0000313" key="3">
    <source>
        <dbReference type="Proteomes" id="UP000193487"/>
    </source>
</evidence>
<dbReference type="SUPFAM" id="SSF53335">
    <property type="entry name" value="S-adenosyl-L-methionine-dependent methyltransferases"/>
    <property type="match status" value="1"/>
</dbReference>
<organism evidence="2 3">
    <name type="scientific">Mycobacterium kyorinense</name>
    <dbReference type="NCBI Taxonomy" id="487514"/>
    <lineage>
        <taxon>Bacteria</taxon>
        <taxon>Bacillati</taxon>
        <taxon>Actinomycetota</taxon>
        <taxon>Actinomycetes</taxon>
        <taxon>Mycobacteriales</taxon>
        <taxon>Mycobacteriaceae</taxon>
        <taxon>Mycobacterium</taxon>
    </lineage>
</organism>
<dbReference type="InterPro" id="IPR013216">
    <property type="entry name" value="Methyltransf_11"/>
</dbReference>
<keyword evidence="2" id="KW-0808">Transferase</keyword>
<keyword evidence="2" id="KW-0489">Methyltransferase</keyword>
<name>A0A1X1XGE5_9MYCO</name>
<evidence type="ECO:0000259" key="1">
    <source>
        <dbReference type="Pfam" id="PF08241"/>
    </source>
</evidence>
<feature type="domain" description="Methyltransferase type 11" evidence="1">
    <location>
        <begin position="99"/>
        <end position="195"/>
    </location>
</feature>
<dbReference type="Pfam" id="PF08241">
    <property type="entry name" value="Methyltransf_11"/>
    <property type="match status" value="1"/>
</dbReference>
<sequence length="257" mass="27520">MTFTAQQGATARALELLEPTQLTRIRSARDGYYDLLGDSDPPVRSIPQRLMRTRVYSAGYQIGRPIGLKLAGGPKAPGREEDRRRMSSWLGLKSGSVVLDIGCGPGNFTGWFGEQVAPEGLAVGLDASHAMLRRAVVDNSGSCAAYVRGDAEHLPFGDGVADAVSCLAALYLINDPFQAIRELARVLKPGGRVVLLTSLVPGRRESAVRAAVLNAVSGVRWFGREEVTGFLGDIGFTGIEQHIAGLSQTVVATKRMR</sequence>
<accession>A0A1X1XGE5</accession>